<evidence type="ECO:0000313" key="3">
    <source>
        <dbReference type="Proteomes" id="UP001595947"/>
    </source>
</evidence>
<proteinExistence type="predicted"/>
<dbReference type="RefSeq" id="WP_378036005.1">
    <property type="nucleotide sequence ID" value="NZ_JBHSIV010000009.1"/>
</dbReference>
<dbReference type="InterPro" id="IPR012338">
    <property type="entry name" value="Beta-lactam/transpept-like"/>
</dbReference>
<dbReference type="Pfam" id="PF00144">
    <property type="entry name" value="Beta-lactamase"/>
    <property type="match status" value="1"/>
</dbReference>
<dbReference type="EC" id="3.-.-.-" evidence="2"/>
<comment type="caution">
    <text evidence="2">The sequence shown here is derived from an EMBL/GenBank/DDBJ whole genome shotgun (WGS) entry which is preliminary data.</text>
</comment>
<dbReference type="SUPFAM" id="SSF56601">
    <property type="entry name" value="beta-lactamase/transpeptidase-like"/>
    <property type="match status" value="1"/>
</dbReference>
<dbReference type="PANTHER" id="PTHR43283">
    <property type="entry name" value="BETA-LACTAMASE-RELATED"/>
    <property type="match status" value="1"/>
</dbReference>
<organism evidence="2 3">
    <name type="scientific">Actinomycetospora atypica</name>
    <dbReference type="NCBI Taxonomy" id="1290095"/>
    <lineage>
        <taxon>Bacteria</taxon>
        <taxon>Bacillati</taxon>
        <taxon>Actinomycetota</taxon>
        <taxon>Actinomycetes</taxon>
        <taxon>Pseudonocardiales</taxon>
        <taxon>Pseudonocardiaceae</taxon>
        <taxon>Actinomycetospora</taxon>
    </lineage>
</organism>
<protein>
    <submittedName>
        <fullName evidence="2">Serine hydrolase domain-containing protein</fullName>
        <ecNumber evidence="2">3.-.-.-</ecNumber>
    </submittedName>
</protein>
<accession>A0ABV9YMA5</accession>
<sequence length="359" mass="38070">MSEHPDRFAEVAAAADVPGLVALAARGDDVRVEVHGDARRDTQFRIASITKPVVAAVVGMLLDEGALALDEPVDRLLPELADRRVLRAPDAALDDTVPAVRPISVRDVLTYTTGYGMTTEMFAADPPWPLVDAMTSGRLNIIGPPEPDVPPDPDTWVAEFARLPLLAQPGDRWLYHASGQLLGVLAARAAGTTLPELLHRRVFEPLGMTDTGFTGDPARLATAYSGDEVWDPPAGRWSRPPAFPDAAAGLVSTADDLLAFARSLSGRPPMTRDQLSAEQRATAQASGFLGDEALSWGYGVSVTVDGPRAGSFGWAGGLGTSWTVDPVRDLVVVVLTQKLFAGPTDLGLHTALVEAAYAR</sequence>
<name>A0ABV9YMA5_9PSEU</name>
<dbReference type="GO" id="GO:0016787">
    <property type="term" value="F:hydrolase activity"/>
    <property type="evidence" value="ECO:0007669"/>
    <property type="project" value="UniProtKB-KW"/>
</dbReference>
<gene>
    <name evidence="2" type="ORF">ACFPBZ_10565</name>
</gene>
<feature type="domain" description="Beta-lactamase-related" evidence="1">
    <location>
        <begin position="9"/>
        <end position="353"/>
    </location>
</feature>
<dbReference type="InterPro" id="IPR001466">
    <property type="entry name" value="Beta-lactam-related"/>
</dbReference>
<dbReference type="Gene3D" id="3.40.710.10">
    <property type="entry name" value="DD-peptidase/beta-lactamase superfamily"/>
    <property type="match status" value="1"/>
</dbReference>
<dbReference type="PANTHER" id="PTHR43283:SF3">
    <property type="entry name" value="BETA-LACTAMASE FAMILY PROTEIN (AFU_ORTHOLOGUE AFUA_5G07500)"/>
    <property type="match status" value="1"/>
</dbReference>
<keyword evidence="2" id="KW-0378">Hydrolase</keyword>
<dbReference type="Proteomes" id="UP001595947">
    <property type="component" value="Unassembled WGS sequence"/>
</dbReference>
<dbReference type="InterPro" id="IPR050789">
    <property type="entry name" value="Diverse_Enzym_Activities"/>
</dbReference>
<evidence type="ECO:0000313" key="2">
    <source>
        <dbReference type="EMBL" id="MFC5062650.1"/>
    </source>
</evidence>
<dbReference type="EMBL" id="JBHSIV010000009">
    <property type="protein sequence ID" value="MFC5062650.1"/>
    <property type="molecule type" value="Genomic_DNA"/>
</dbReference>
<reference evidence="3" key="1">
    <citation type="journal article" date="2019" name="Int. J. Syst. Evol. Microbiol.">
        <title>The Global Catalogue of Microorganisms (GCM) 10K type strain sequencing project: providing services to taxonomists for standard genome sequencing and annotation.</title>
        <authorList>
            <consortium name="The Broad Institute Genomics Platform"/>
            <consortium name="The Broad Institute Genome Sequencing Center for Infectious Disease"/>
            <person name="Wu L."/>
            <person name="Ma J."/>
        </authorList>
    </citation>
    <scope>NUCLEOTIDE SEQUENCE [LARGE SCALE GENOMIC DNA]</scope>
    <source>
        <strain evidence="3">CGMCC 4.7093</strain>
    </source>
</reference>
<evidence type="ECO:0000259" key="1">
    <source>
        <dbReference type="Pfam" id="PF00144"/>
    </source>
</evidence>
<keyword evidence="3" id="KW-1185">Reference proteome</keyword>